<evidence type="ECO:0000313" key="4">
    <source>
        <dbReference type="EMBL" id="KAK9394678.1"/>
    </source>
</evidence>
<comment type="caution">
    <text evidence="4">The sequence shown here is derived from an EMBL/GenBank/DDBJ whole genome shotgun (WGS) entry which is preliminary data.</text>
</comment>
<keyword evidence="1" id="KW-0732">Signal</keyword>
<dbReference type="SMART" id="SM00121">
    <property type="entry name" value="IB"/>
    <property type="match status" value="1"/>
</dbReference>
<proteinExistence type="predicted"/>
<dbReference type="EMBL" id="JAOTOJ010000011">
    <property type="protein sequence ID" value="KAK9394678.1"/>
    <property type="molecule type" value="Genomic_DNA"/>
</dbReference>
<name>A0AAW1AXM1_CROAD</name>
<protein>
    <recommendedName>
        <fullName evidence="3">IGFBP N-terminal domain-containing protein</fullName>
    </recommendedName>
</protein>
<dbReference type="Proteomes" id="UP001474421">
    <property type="component" value="Unassembled WGS sequence"/>
</dbReference>
<evidence type="ECO:0000313" key="5">
    <source>
        <dbReference type="Proteomes" id="UP001474421"/>
    </source>
</evidence>
<sequence length="122" mass="13139">SPCQCPTQSPPCPLGNSLSLDGCGCCKVCSLQLGELCLLQEPCDHHKGLYCDFSKTQKDRGICLAPAHERSSCVLMGKTYLNGESFQPSCQLQCICMDGSIGCIPLCTDGARLPPFDCPFHH</sequence>
<dbReference type="GO" id="GO:0007155">
    <property type="term" value="P:cell adhesion"/>
    <property type="evidence" value="ECO:0007669"/>
    <property type="project" value="TreeGrafter"/>
</dbReference>
<dbReference type="PANTHER" id="PTHR11348:SF37">
    <property type="entry name" value="CONNECTIVE TISSUE GROWTH FACTOR"/>
    <property type="match status" value="1"/>
</dbReference>
<dbReference type="AlphaFoldDB" id="A0AAW1AXM1"/>
<gene>
    <name evidence="4" type="ORF">NXF25_015206</name>
</gene>
<accession>A0AAW1AXM1</accession>
<dbReference type="PANTHER" id="PTHR11348">
    <property type="entry name" value="CONNECTIVE TISSUE GROWTH FACTOR-RELATED"/>
    <property type="match status" value="1"/>
</dbReference>
<keyword evidence="2" id="KW-1015">Disulfide bond</keyword>
<dbReference type="InterPro" id="IPR009030">
    <property type="entry name" value="Growth_fac_rcpt_cys_sf"/>
</dbReference>
<dbReference type="InterPro" id="IPR000867">
    <property type="entry name" value="IGFBP-like"/>
</dbReference>
<dbReference type="InterPro" id="IPR001007">
    <property type="entry name" value="VWF_dom"/>
</dbReference>
<evidence type="ECO:0000259" key="3">
    <source>
        <dbReference type="PROSITE" id="PS51323"/>
    </source>
</evidence>
<evidence type="ECO:0000256" key="1">
    <source>
        <dbReference type="ARBA" id="ARBA00022729"/>
    </source>
</evidence>
<keyword evidence="5" id="KW-1185">Reference proteome</keyword>
<dbReference type="PROSITE" id="PS51323">
    <property type="entry name" value="IGFBP_N_2"/>
    <property type="match status" value="1"/>
</dbReference>
<reference evidence="4 5" key="1">
    <citation type="journal article" date="2024" name="Proc. Natl. Acad. Sci. U.S.A.">
        <title>The genetic regulatory architecture and epigenomic basis for age-related changes in rattlesnake venom.</title>
        <authorList>
            <person name="Hogan M.P."/>
            <person name="Holding M.L."/>
            <person name="Nystrom G.S."/>
            <person name="Colston T.J."/>
            <person name="Bartlett D.A."/>
            <person name="Mason A.J."/>
            <person name="Ellsworth S.A."/>
            <person name="Rautsaw R.M."/>
            <person name="Lawrence K.C."/>
            <person name="Strickland J.L."/>
            <person name="He B."/>
            <person name="Fraser P."/>
            <person name="Margres M.J."/>
            <person name="Gilbert D.M."/>
            <person name="Gibbs H.L."/>
            <person name="Parkinson C.L."/>
            <person name="Rokyta D.R."/>
        </authorList>
    </citation>
    <scope>NUCLEOTIDE SEQUENCE [LARGE SCALE GENOMIC DNA]</scope>
    <source>
        <strain evidence="4">DRR0105</strain>
    </source>
</reference>
<dbReference type="InterPro" id="IPR050941">
    <property type="entry name" value="CCN"/>
</dbReference>
<dbReference type="Gene3D" id="2.10.70.10">
    <property type="entry name" value="Complement Module, domain 1"/>
    <property type="match status" value="1"/>
</dbReference>
<feature type="domain" description="IGFBP N-terminal" evidence="3">
    <location>
        <begin position="1"/>
        <end position="66"/>
    </location>
</feature>
<feature type="non-terminal residue" evidence="4">
    <location>
        <position position="1"/>
    </location>
</feature>
<dbReference type="GO" id="GO:0008201">
    <property type="term" value="F:heparin binding"/>
    <property type="evidence" value="ECO:0007669"/>
    <property type="project" value="TreeGrafter"/>
</dbReference>
<dbReference type="GO" id="GO:0005178">
    <property type="term" value="F:integrin binding"/>
    <property type="evidence" value="ECO:0007669"/>
    <property type="project" value="TreeGrafter"/>
</dbReference>
<dbReference type="Pfam" id="PF00093">
    <property type="entry name" value="VWC"/>
    <property type="match status" value="1"/>
</dbReference>
<dbReference type="GO" id="GO:0045597">
    <property type="term" value="P:positive regulation of cell differentiation"/>
    <property type="evidence" value="ECO:0007669"/>
    <property type="project" value="TreeGrafter"/>
</dbReference>
<dbReference type="SUPFAM" id="SSF57184">
    <property type="entry name" value="Growth factor receptor domain"/>
    <property type="match status" value="1"/>
</dbReference>
<organism evidence="4 5">
    <name type="scientific">Crotalus adamanteus</name>
    <name type="common">Eastern diamondback rattlesnake</name>
    <dbReference type="NCBI Taxonomy" id="8729"/>
    <lineage>
        <taxon>Eukaryota</taxon>
        <taxon>Metazoa</taxon>
        <taxon>Chordata</taxon>
        <taxon>Craniata</taxon>
        <taxon>Vertebrata</taxon>
        <taxon>Euteleostomi</taxon>
        <taxon>Lepidosauria</taxon>
        <taxon>Squamata</taxon>
        <taxon>Bifurcata</taxon>
        <taxon>Unidentata</taxon>
        <taxon>Episquamata</taxon>
        <taxon>Toxicofera</taxon>
        <taxon>Serpentes</taxon>
        <taxon>Colubroidea</taxon>
        <taxon>Viperidae</taxon>
        <taxon>Crotalinae</taxon>
        <taxon>Crotalus</taxon>
    </lineage>
</organism>
<dbReference type="GO" id="GO:0005615">
    <property type="term" value="C:extracellular space"/>
    <property type="evidence" value="ECO:0007669"/>
    <property type="project" value="TreeGrafter"/>
</dbReference>
<dbReference type="Pfam" id="PF00219">
    <property type="entry name" value="IGFBP"/>
    <property type="match status" value="1"/>
</dbReference>
<dbReference type="SMART" id="SM00214">
    <property type="entry name" value="VWC"/>
    <property type="match status" value="1"/>
</dbReference>
<evidence type="ECO:0000256" key="2">
    <source>
        <dbReference type="ARBA" id="ARBA00023157"/>
    </source>
</evidence>
<dbReference type="GO" id="GO:0031012">
    <property type="term" value="C:extracellular matrix"/>
    <property type="evidence" value="ECO:0007669"/>
    <property type="project" value="TreeGrafter"/>
</dbReference>
<dbReference type="GO" id="GO:0007165">
    <property type="term" value="P:signal transduction"/>
    <property type="evidence" value="ECO:0007669"/>
    <property type="project" value="TreeGrafter"/>
</dbReference>